<sequence>MTTGKMLGYVLAQDQESHTIRFEYTLKANDTITDASGGTSWATINILIKECSKSSNFSWPKNIEETRLYIELSANEHHKADPQDFGSVEAFRFLLDCLSTADAKQGVAVVLVVPQSRGYIVRPDIISLRLLDCPLVKNVVSLSKTHQFFDGEPIGFGNPQQLPKTFAAAAGGMILEASGSTGGNAIEELFSPLHLELRNRLFFPWLSIHMPTRKTLAIVDGGISGPDQGGTGESIYMAAMALGIDMIVLDSPNHWVNGPRYTHWRKATIPLECSLHPAAGFTDRIVEAVRSYDGPIDGIVTFRDHYKLPVAEAALKLSLPTFAPSAYEIATDKFKTSVSEGHLAHVASSAEQASAIVHEHNLEFPLIIKPTNGFLSEGVFKAESLSELETGVSTIHTGRHGTEFVIEKYCDGPEVDANLVLCDGKLIFFEVSDDFPKGADVNGHGHVKTFIELANVLPSKLPESELTMLGAALTESLLRMGFHDGFYHLEARVENSSMDYVLKNNILDLVERETPAKGAPSSWLIEVNPRPPGIQASAAVKHTYGVDYFALGLLFALDDKERVKQLSHAFAQGPQYWCEMVFIPVEHGGVYESGDVCAELFERRPDLAAAISGSFCFLKKGDQVADPMSGINSWVAYFNVFSRESRQHLLETAETVRREVAFAIV</sequence>
<keyword evidence="7" id="KW-1185">Reference proteome</keyword>
<evidence type="ECO:0000259" key="5">
    <source>
        <dbReference type="PROSITE" id="PS50975"/>
    </source>
</evidence>
<dbReference type="PROSITE" id="PS50975">
    <property type="entry name" value="ATP_GRASP"/>
    <property type="match status" value="1"/>
</dbReference>
<dbReference type="InterPro" id="IPR013815">
    <property type="entry name" value="ATP_grasp_subdomain_1"/>
</dbReference>
<dbReference type="InterPro" id="IPR052032">
    <property type="entry name" value="ATP-dep_AA_Ligase"/>
</dbReference>
<dbReference type="Gene3D" id="3.40.50.20">
    <property type="match status" value="1"/>
</dbReference>
<dbReference type="SUPFAM" id="SSF56059">
    <property type="entry name" value="Glutathione synthetase ATP-binding domain-like"/>
    <property type="match status" value="1"/>
</dbReference>
<dbReference type="AlphaFoldDB" id="A0A3D8S6B8"/>
<evidence type="ECO:0000313" key="6">
    <source>
        <dbReference type="EMBL" id="RDW81832.1"/>
    </source>
</evidence>
<dbReference type="Proteomes" id="UP000256645">
    <property type="component" value="Unassembled WGS sequence"/>
</dbReference>
<organism evidence="6 7">
    <name type="scientific">Coleophoma cylindrospora</name>
    <dbReference type="NCBI Taxonomy" id="1849047"/>
    <lineage>
        <taxon>Eukaryota</taxon>
        <taxon>Fungi</taxon>
        <taxon>Dikarya</taxon>
        <taxon>Ascomycota</taxon>
        <taxon>Pezizomycotina</taxon>
        <taxon>Leotiomycetes</taxon>
        <taxon>Helotiales</taxon>
        <taxon>Dermateaceae</taxon>
        <taxon>Coleophoma</taxon>
    </lineage>
</organism>
<evidence type="ECO:0000256" key="3">
    <source>
        <dbReference type="ARBA" id="ARBA00022840"/>
    </source>
</evidence>
<proteinExistence type="predicted"/>
<evidence type="ECO:0000256" key="4">
    <source>
        <dbReference type="PROSITE-ProRule" id="PRU00409"/>
    </source>
</evidence>
<reference evidence="6 7" key="1">
    <citation type="journal article" date="2018" name="IMA Fungus">
        <title>IMA Genome-F 9: Draft genome sequence of Annulohypoxylon stygium, Aspergillus mulundensis, Berkeleyomyces basicola (syn. Thielaviopsis basicola), Ceratocystis smalleyi, two Cercospora beticola strains, Coleophoma cylindrospora, Fusarium fracticaudum, Phialophora cf. hyalina, and Morchella septimelata.</title>
        <authorList>
            <person name="Wingfield B.D."/>
            <person name="Bills G.F."/>
            <person name="Dong Y."/>
            <person name="Huang W."/>
            <person name="Nel W.J."/>
            <person name="Swalarsk-Parry B.S."/>
            <person name="Vaghefi N."/>
            <person name="Wilken P.M."/>
            <person name="An Z."/>
            <person name="de Beer Z.W."/>
            <person name="De Vos L."/>
            <person name="Chen L."/>
            <person name="Duong T.A."/>
            <person name="Gao Y."/>
            <person name="Hammerbacher A."/>
            <person name="Kikkert J.R."/>
            <person name="Li Y."/>
            <person name="Li H."/>
            <person name="Li K."/>
            <person name="Li Q."/>
            <person name="Liu X."/>
            <person name="Ma X."/>
            <person name="Naidoo K."/>
            <person name="Pethybridge S.J."/>
            <person name="Sun J."/>
            <person name="Steenkamp E.T."/>
            <person name="van der Nest M.A."/>
            <person name="van Wyk S."/>
            <person name="Wingfield M.J."/>
            <person name="Xiong C."/>
            <person name="Yue Q."/>
            <person name="Zhang X."/>
        </authorList>
    </citation>
    <scope>NUCLEOTIDE SEQUENCE [LARGE SCALE GENOMIC DNA]</scope>
    <source>
        <strain evidence="6 7">BP6252</strain>
    </source>
</reference>
<evidence type="ECO:0000313" key="7">
    <source>
        <dbReference type="Proteomes" id="UP000256645"/>
    </source>
</evidence>
<dbReference type="EMBL" id="PDLM01000003">
    <property type="protein sequence ID" value="RDW81832.1"/>
    <property type="molecule type" value="Genomic_DNA"/>
</dbReference>
<dbReference type="Gene3D" id="3.30.1490.20">
    <property type="entry name" value="ATP-grasp fold, A domain"/>
    <property type="match status" value="1"/>
</dbReference>
<accession>A0A3D8S6B8</accession>
<dbReference type="PANTHER" id="PTHR43585:SF2">
    <property type="entry name" value="ATP-GRASP ENZYME FSQD"/>
    <property type="match status" value="1"/>
</dbReference>
<dbReference type="Gene3D" id="3.30.470.20">
    <property type="entry name" value="ATP-grasp fold, B domain"/>
    <property type="match status" value="1"/>
</dbReference>
<dbReference type="InterPro" id="IPR041472">
    <property type="entry name" value="BL00235/CARNS1_N"/>
</dbReference>
<comment type="caution">
    <text evidence="6">The sequence shown here is derived from an EMBL/GenBank/DDBJ whole genome shotgun (WGS) entry which is preliminary data.</text>
</comment>
<dbReference type="GO" id="GO:0016874">
    <property type="term" value="F:ligase activity"/>
    <property type="evidence" value="ECO:0007669"/>
    <property type="project" value="UniProtKB-KW"/>
</dbReference>
<gene>
    <name evidence="6" type="ORF">BP6252_02944</name>
</gene>
<feature type="domain" description="ATP-grasp" evidence="5">
    <location>
        <begin position="328"/>
        <end position="557"/>
    </location>
</feature>
<dbReference type="STRING" id="1849047.A0A3D8S6B8"/>
<dbReference type="GO" id="GO:0005524">
    <property type="term" value="F:ATP binding"/>
    <property type="evidence" value="ECO:0007669"/>
    <property type="project" value="UniProtKB-UniRule"/>
</dbReference>
<evidence type="ECO:0000256" key="2">
    <source>
        <dbReference type="ARBA" id="ARBA00022741"/>
    </source>
</evidence>
<name>A0A3D8S6B8_9HELO</name>
<keyword evidence="3 4" id="KW-0067">ATP-binding</keyword>
<dbReference type="GO" id="GO:0046872">
    <property type="term" value="F:metal ion binding"/>
    <property type="evidence" value="ECO:0007669"/>
    <property type="project" value="InterPro"/>
</dbReference>
<dbReference type="Pfam" id="PF13535">
    <property type="entry name" value="ATP-grasp_4"/>
    <property type="match status" value="1"/>
</dbReference>
<dbReference type="PANTHER" id="PTHR43585">
    <property type="entry name" value="FUMIPYRROLE BIOSYNTHESIS PROTEIN C"/>
    <property type="match status" value="1"/>
</dbReference>
<protein>
    <recommendedName>
        <fullName evidence="5">ATP-grasp domain-containing protein</fullName>
    </recommendedName>
</protein>
<dbReference type="Pfam" id="PF18130">
    <property type="entry name" value="ATPgrasp_N"/>
    <property type="match status" value="1"/>
</dbReference>
<keyword evidence="1" id="KW-0436">Ligase</keyword>
<dbReference type="InterPro" id="IPR011761">
    <property type="entry name" value="ATP-grasp"/>
</dbReference>
<dbReference type="OrthoDB" id="434648at2759"/>
<keyword evidence="2 4" id="KW-0547">Nucleotide-binding</keyword>
<evidence type="ECO:0000256" key="1">
    <source>
        <dbReference type="ARBA" id="ARBA00022598"/>
    </source>
</evidence>